<dbReference type="OrthoDB" id="654211at2759"/>
<comment type="caution">
    <text evidence="2">The sequence shown here is derived from an EMBL/GenBank/DDBJ whole genome shotgun (WGS) entry which is preliminary data.</text>
</comment>
<dbReference type="InParanoid" id="A0A1Y2ELK0"/>
<feature type="compositionally biased region" description="Polar residues" evidence="1">
    <location>
        <begin position="294"/>
        <end position="313"/>
    </location>
</feature>
<dbReference type="STRING" id="1141098.A0A1Y2ELK0"/>
<dbReference type="AlphaFoldDB" id="A0A1Y2ELK0"/>
<feature type="region of interest" description="Disordered" evidence="1">
    <location>
        <begin position="491"/>
        <end position="528"/>
    </location>
</feature>
<organism evidence="2 3">
    <name type="scientific">Pseudomassariella vexata</name>
    <dbReference type="NCBI Taxonomy" id="1141098"/>
    <lineage>
        <taxon>Eukaryota</taxon>
        <taxon>Fungi</taxon>
        <taxon>Dikarya</taxon>
        <taxon>Ascomycota</taxon>
        <taxon>Pezizomycotina</taxon>
        <taxon>Sordariomycetes</taxon>
        <taxon>Xylariomycetidae</taxon>
        <taxon>Amphisphaeriales</taxon>
        <taxon>Pseudomassariaceae</taxon>
        <taxon>Pseudomassariella</taxon>
    </lineage>
</organism>
<feature type="region of interest" description="Disordered" evidence="1">
    <location>
        <begin position="163"/>
        <end position="189"/>
    </location>
</feature>
<evidence type="ECO:0000313" key="2">
    <source>
        <dbReference type="EMBL" id="ORY72146.1"/>
    </source>
</evidence>
<protein>
    <submittedName>
        <fullName evidence="2">Uncharacterized protein</fullName>
    </submittedName>
</protein>
<reference evidence="2 3" key="1">
    <citation type="submission" date="2016-07" db="EMBL/GenBank/DDBJ databases">
        <title>Pervasive Adenine N6-methylation of Active Genes in Fungi.</title>
        <authorList>
            <consortium name="DOE Joint Genome Institute"/>
            <person name="Mondo S.J."/>
            <person name="Dannebaum R.O."/>
            <person name="Kuo R.C."/>
            <person name="Labutti K."/>
            <person name="Haridas S."/>
            <person name="Kuo A."/>
            <person name="Salamov A."/>
            <person name="Ahrendt S.R."/>
            <person name="Lipzen A."/>
            <person name="Sullivan W."/>
            <person name="Andreopoulos W.B."/>
            <person name="Clum A."/>
            <person name="Lindquist E."/>
            <person name="Daum C."/>
            <person name="Ramamoorthy G.K."/>
            <person name="Gryganskyi A."/>
            <person name="Culley D."/>
            <person name="Magnuson J.K."/>
            <person name="James T.Y."/>
            <person name="O'Malley M.A."/>
            <person name="Stajich J.E."/>
            <person name="Spatafora J.W."/>
            <person name="Visel A."/>
            <person name="Grigoriev I.V."/>
        </authorList>
    </citation>
    <scope>NUCLEOTIDE SEQUENCE [LARGE SCALE GENOMIC DNA]</scope>
    <source>
        <strain evidence="2 3">CBS 129021</strain>
    </source>
</reference>
<evidence type="ECO:0000313" key="3">
    <source>
        <dbReference type="Proteomes" id="UP000193689"/>
    </source>
</evidence>
<feature type="region of interest" description="Disordered" evidence="1">
    <location>
        <begin position="248"/>
        <end position="271"/>
    </location>
</feature>
<feature type="compositionally biased region" description="Low complexity" evidence="1">
    <location>
        <begin position="505"/>
        <end position="521"/>
    </location>
</feature>
<keyword evidence="3" id="KW-1185">Reference proteome</keyword>
<evidence type="ECO:0000256" key="1">
    <source>
        <dbReference type="SAM" id="MobiDB-lite"/>
    </source>
</evidence>
<dbReference type="Proteomes" id="UP000193689">
    <property type="component" value="Unassembled WGS sequence"/>
</dbReference>
<feature type="region of interest" description="Disordered" evidence="1">
    <location>
        <begin position="293"/>
        <end position="313"/>
    </location>
</feature>
<name>A0A1Y2ELK0_9PEZI</name>
<accession>A0A1Y2ELK0</accession>
<feature type="compositionally biased region" description="Pro residues" evidence="1">
    <location>
        <begin position="174"/>
        <end position="184"/>
    </location>
</feature>
<gene>
    <name evidence="2" type="ORF">BCR38DRAFT_405145</name>
</gene>
<dbReference type="RefSeq" id="XP_040721738.1">
    <property type="nucleotide sequence ID" value="XM_040857932.1"/>
</dbReference>
<proteinExistence type="predicted"/>
<dbReference type="EMBL" id="MCFJ01000001">
    <property type="protein sequence ID" value="ORY72146.1"/>
    <property type="molecule type" value="Genomic_DNA"/>
</dbReference>
<dbReference type="GeneID" id="63774144"/>
<feature type="compositionally biased region" description="Polar residues" evidence="1">
    <location>
        <begin position="252"/>
        <end position="265"/>
    </location>
</feature>
<sequence>MGSAFCIHNSDDFPSKSQMSVDNRNSQEPWSGCAMKMNLVDNCSKSRLILIILQHYFLTEGVDPSECKCPLYTCREACPDAASLIKHLKACDRFKEGKILCPSCNRIEQFTVVDKAHCSWKKANLLSQWQKVGHGLRKMSSSITGRCSRSKLGSISRRSAHGLDQHDCEMTRPPLSPPSLPSPPYAKGSSTFELRNSCSAELPVPSYTHELPASSYTHELLVPSYRPELPGSLFTPELPELCTPNVGPATCKESTPQHGNWSSADLDSDPPQLYPSNVPRHVPNTAIIPPRPAQESQVTLSSPSHVQSQSQRSPWGTWNLHDFPIQNATHSAHEFPSSINTVDPTRQAPSTISSLSTMSEHTNVSSKLNISKQTNLPDVQARINGRVPRGPLFAVDQGFAASPESLDFSNQMTFPTLPQSVIQRPLEKTQPRNLSAGLPQDDVNCVISPESSLPSQAAAPSRSIDLDEWWISPSLPHWKAFQEDENDVMALPTPVRPKHPQTRQSSGDSSSTLVDSSTTRSDSTDSHEDELMAIFRPMPEIRPLKPLSSSPGHSMLLGMNQDMGKCPAPDCAYFSTEKGDPRKNLAKHWNRKHRSGSRRHLCSCGASYSRFDNLQRHQRLKHPNLVISSNMKRRGEEFDATDSGMIVTKRPRLNTRGRVGLELEAALIPFAGRSQERNSTSRLS</sequence>